<dbReference type="PANTHER" id="PTHR33112:SF16">
    <property type="entry name" value="HETEROKARYON INCOMPATIBILITY DOMAIN-CONTAINING PROTEIN"/>
    <property type="match status" value="1"/>
</dbReference>
<dbReference type="Proteomes" id="UP000664132">
    <property type="component" value="Unassembled WGS sequence"/>
</dbReference>
<dbReference type="AlphaFoldDB" id="A0A8H7W4H8"/>
<evidence type="ECO:0008006" key="3">
    <source>
        <dbReference type="Google" id="ProtNLM"/>
    </source>
</evidence>
<protein>
    <recommendedName>
        <fullName evidence="3">Heterokaryon incompatibility domain-containing protein</fullName>
    </recommendedName>
</protein>
<gene>
    <name evidence="1" type="ORF">IFR04_011973</name>
</gene>
<proteinExistence type="predicted"/>
<evidence type="ECO:0000313" key="1">
    <source>
        <dbReference type="EMBL" id="KAG4414897.1"/>
    </source>
</evidence>
<organism evidence="1 2">
    <name type="scientific">Cadophora malorum</name>
    <dbReference type="NCBI Taxonomy" id="108018"/>
    <lineage>
        <taxon>Eukaryota</taxon>
        <taxon>Fungi</taxon>
        <taxon>Dikarya</taxon>
        <taxon>Ascomycota</taxon>
        <taxon>Pezizomycotina</taxon>
        <taxon>Leotiomycetes</taxon>
        <taxon>Helotiales</taxon>
        <taxon>Ploettnerulaceae</taxon>
        <taxon>Cadophora</taxon>
    </lineage>
</organism>
<dbReference type="OrthoDB" id="8300194at2759"/>
<dbReference type="PANTHER" id="PTHR33112">
    <property type="entry name" value="DOMAIN PROTEIN, PUTATIVE-RELATED"/>
    <property type="match status" value="1"/>
</dbReference>
<reference evidence="1" key="1">
    <citation type="submission" date="2021-02" db="EMBL/GenBank/DDBJ databases">
        <title>Genome sequence Cadophora malorum strain M34.</title>
        <authorList>
            <person name="Stefanovic E."/>
            <person name="Vu D."/>
            <person name="Scully C."/>
            <person name="Dijksterhuis J."/>
            <person name="Roader J."/>
            <person name="Houbraken J."/>
        </authorList>
    </citation>
    <scope>NUCLEOTIDE SEQUENCE</scope>
    <source>
        <strain evidence="1">M34</strain>
    </source>
</reference>
<keyword evidence="2" id="KW-1185">Reference proteome</keyword>
<sequence length="445" mass="50806">MCDYYGNAYLTVSGTCSSRSCIPFLRVSKKHPYETFRFQLGGEVHVRRLGRDDDWQIPTKPRKNPNSPDPIHETKPILSRAWVFQENSLSNRVIHFTDEGVLFECKHSLKSASKVLTRGTQDLFSRIQSWNKIKDDWDRVLDADPYGRWRRSVASYFPLRLTCEDDRLPGLSGLAESKSRQIITLQKNKVKIGEGKAIHEPPLYLSGLWKASLAQDLCWHLAGEDGIVSSKYVAPSWSWAALQGEVIHFAVATKDFAPALEFKSNHIILEKSESIFGKVTQGSYIVVSAPMKAMDLIYTHFSLILPDKTLFLAPGIQGVNEDEFFVSIDVAATGTELLGRTEYTEMWETWKIDRLVQPVFCMLVGEALGKLHGLILEEVEVEEINQKRVAKKVEHRCFKRIGYFRTRRIMYAGKWGEPIKVEDQEKVQRCRDAFLAGGKVEVRLY</sequence>
<accession>A0A8H7W4H8</accession>
<evidence type="ECO:0000313" key="2">
    <source>
        <dbReference type="Proteomes" id="UP000664132"/>
    </source>
</evidence>
<name>A0A8H7W4H8_9HELO</name>
<dbReference type="EMBL" id="JAFJYH010000244">
    <property type="protein sequence ID" value="KAG4414897.1"/>
    <property type="molecule type" value="Genomic_DNA"/>
</dbReference>
<comment type="caution">
    <text evidence="1">The sequence shown here is derived from an EMBL/GenBank/DDBJ whole genome shotgun (WGS) entry which is preliminary data.</text>
</comment>